<reference evidence="1 2" key="1">
    <citation type="submission" date="2019-05" db="EMBL/GenBank/DDBJ databases">
        <title>Another draft genome of Portunus trituberculatus and its Hox gene families provides insights of decapod evolution.</title>
        <authorList>
            <person name="Jeong J.-H."/>
            <person name="Song I."/>
            <person name="Kim S."/>
            <person name="Choi T."/>
            <person name="Kim D."/>
            <person name="Ryu S."/>
            <person name="Kim W."/>
        </authorList>
    </citation>
    <scope>NUCLEOTIDE SEQUENCE [LARGE SCALE GENOMIC DNA]</scope>
    <source>
        <tissue evidence="1">Muscle</tissue>
    </source>
</reference>
<proteinExistence type="predicted"/>
<protein>
    <submittedName>
        <fullName evidence="1">Uncharacterized protein</fullName>
    </submittedName>
</protein>
<organism evidence="1 2">
    <name type="scientific">Portunus trituberculatus</name>
    <name type="common">Swimming crab</name>
    <name type="synonym">Neptunus trituberculatus</name>
    <dbReference type="NCBI Taxonomy" id="210409"/>
    <lineage>
        <taxon>Eukaryota</taxon>
        <taxon>Metazoa</taxon>
        <taxon>Ecdysozoa</taxon>
        <taxon>Arthropoda</taxon>
        <taxon>Crustacea</taxon>
        <taxon>Multicrustacea</taxon>
        <taxon>Malacostraca</taxon>
        <taxon>Eumalacostraca</taxon>
        <taxon>Eucarida</taxon>
        <taxon>Decapoda</taxon>
        <taxon>Pleocyemata</taxon>
        <taxon>Brachyura</taxon>
        <taxon>Eubrachyura</taxon>
        <taxon>Portunoidea</taxon>
        <taxon>Portunidae</taxon>
        <taxon>Portuninae</taxon>
        <taxon>Portunus</taxon>
    </lineage>
</organism>
<dbReference type="AlphaFoldDB" id="A0A5B7CP95"/>
<name>A0A5B7CP95_PORTR</name>
<evidence type="ECO:0000313" key="1">
    <source>
        <dbReference type="EMBL" id="MPC11300.1"/>
    </source>
</evidence>
<dbReference type="Proteomes" id="UP000324222">
    <property type="component" value="Unassembled WGS sequence"/>
</dbReference>
<comment type="caution">
    <text evidence="1">The sequence shown here is derived from an EMBL/GenBank/DDBJ whole genome shotgun (WGS) entry which is preliminary data.</text>
</comment>
<accession>A0A5B7CP95</accession>
<dbReference type="EMBL" id="VSRR010000156">
    <property type="protein sequence ID" value="MPC11300.1"/>
    <property type="molecule type" value="Genomic_DNA"/>
</dbReference>
<keyword evidence="2" id="KW-1185">Reference proteome</keyword>
<evidence type="ECO:0000313" key="2">
    <source>
        <dbReference type="Proteomes" id="UP000324222"/>
    </source>
</evidence>
<gene>
    <name evidence="1" type="ORF">E2C01_003963</name>
</gene>
<sequence>MYPATAIVISVTAQLTNLCCGGEVREVTGSGAAESQRHGGRRLLVYCRVCCWCHCRPSPVWPAPPRNGHNNIASILSQPIYNIK</sequence>